<proteinExistence type="inferred from homology"/>
<keyword evidence="3" id="KW-0808">Transferase</keyword>
<dbReference type="AlphaFoldDB" id="A0A383WMK0"/>
<evidence type="ECO:0000313" key="5">
    <source>
        <dbReference type="EMBL" id="SZX69245.1"/>
    </source>
</evidence>
<protein>
    <recommendedName>
        <fullName evidence="4">Methyltransferase type 11 domain-containing protein</fullName>
    </recommendedName>
</protein>
<dbReference type="Proteomes" id="UP000256970">
    <property type="component" value="Unassembled WGS sequence"/>
</dbReference>
<gene>
    <name evidence="6" type="ORF">BQ4739_LOCUS18684</name>
    <name evidence="5" type="ORF">BQ4739_LOCUS9537</name>
</gene>
<dbReference type="PANTHER" id="PTHR12176">
    <property type="entry name" value="SAM-DEPENDENT METHYLTRANSFERASE SUPERFAMILY PROTEIN"/>
    <property type="match status" value="1"/>
</dbReference>
<dbReference type="PANTHER" id="PTHR12176:SF79">
    <property type="entry name" value="METHYLTRANSFERASE TYPE 11 DOMAIN-CONTAINING PROTEIN"/>
    <property type="match status" value="1"/>
</dbReference>
<dbReference type="GO" id="GO:0032259">
    <property type="term" value="P:methylation"/>
    <property type="evidence" value="ECO:0007669"/>
    <property type="project" value="UniProtKB-KW"/>
</dbReference>
<keyword evidence="2" id="KW-0489">Methyltransferase</keyword>
<dbReference type="InterPro" id="IPR013216">
    <property type="entry name" value="Methyltransf_11"/>
</dbReference>
<dbReference type="InterPro" id="IPR029063">
    <property type="entry name" value="SAM-dependent_MTases_sf"/>
</dbReference>
<dbReference type="InterPro" id="IPR051419">
    <property type="entry name" value="Lys/N-term_MeTrsfase_sf"/>
</dbReference>
<feature type="domain" description="Methyltransferase type 11" evidence="4">
    <location>
        <begin position="59"/>
        <end position="162"/>
    </location>
</feature>
<dbReference type="CDD" id="cd02440">
    <property type="entry name" value="AdoMet_MTases"/>
    <property type="match status" value="1"/>
</dbReference>
<keyword evidence="7" id="KW-1185">Reference proteome</keyword>
<organism evidence="6 7">
    <name type="scientific">Tetradesmus obliquus</name>
    <name type="common">Green alga</name>
    <name type="synonym">Acutodesmus obliquus</name>
    <dbReference type="NCBI Taxonomy" id="3088"/>
    <lineage>
        <taxon>Eukaryota</taxon>
        <taxon>Viridiplantae</taxon>
        <taxon>Chlorophyta</taxon>
        <taxon>core chlorophytes</taxon>
        <taxon>Chlorophyceae</taxon>
        <taxon>CS clade</taxon>
        <taxon>Sphaeropleales</taxon>
        <taxon>Scenedesmaceae</taxon>
        <taxon>Tetradesmus</taxon>
    </lineage>
</organism>
<evidence type="ECO:0000256" key="2">
    <source>
        <dbReference type="ARBA" id="ARBA00022603"/>
    </source>
</evidence>
<accession>A0A383WMK0</accession>
<dbReference type="Pfam" id="PF08241">
    <property type="entry name" value="Methyltransf_11"/>
    <property type="match status" value="1"/>
</dbReference>
<dbReference type="SUPFAM" id="SSF53335">
    <property type="entry name" value="S-adenosyl-L-methionine-dependent methyltransferases"/>
    <property type="match status" value="1"/>
</dbReference>
<evidence type="ECO:0000256" key="1">
    <source>
        <dbReference type="ARBA" id="ARBA00008361"/>
    </source>
</evidence>
<reference evidence="6 7" key="1">
    <citation type="submission" date="2016-10" db="EMBL/GenBank/DDBJ databases">
        <authorList>
            <person name="Cai Z."/>
        </authorList>
    </citation>
    <scope>NUCLEOTIDE SEQUENCE [LARGE SCALE GENOMIC DNA]</scope>
</reference>
<evidence type="ECO:0000313" key="7">
    <source>
        <dbReference type="Proteomes" id="UP000256970"/>
    </source>
</evidence>
<name>A0A383WMK0_TETOB</name>
<dbReference type="EMBL" id="FNXT01000914">
    <property type="protein sequence ID" value="SZX69245.1"/>
    <property type="molecule type" value="Genomic_DNA"/>
</dbReference>
<dbReference type="EMBL" id="FNXT01001320">
    <property type="protein sequence ID" value="SZX78399.1"/>
    <property type="molecule type" value="Genomic_DNA"/>
</dbReference>
<dbReference type="GO" id="GO:0008757">
    <property type="term" value="F:S-adenosylmethionine-dependent methyltransferase activity"/>
    <property type="evidence" value="ECO:0007669"/>
    <property type="project" value="InterPro"/>
</dbReference>
<comment type="similarity">
    <text evidence="1">Belongs to the methyltransferase superfamily.</text>
</comment>
<evidence type="ECO:0000313" key="6">
    <source>
        <dbReference type="EMBL" id="SZX78399.1"/>
    </source>
</evidence>
<evidence type="ECO:0000256" key="3">
    <source>
        <dbReference type="ARBA" id="ARBA00022679"/>
    </source>
</evidence>
<dbReference type="Gene3D" id="3.40.50.150">
    <property type="entry name" value="Vaccinia Virus protein VP39"/>
    <property type="match status" value="1"/>
</dbReference>
<sequence>MSSKWDNIPALFANEDAFWDRRYWDTRYQQDRTTFEWYRSYESLQPVLSKYLPKDGHLLQLGVGTSRLQVDMADDGYNNITSIDYSPVAIQRLQDLYPGYSQQLSYAVADARSMPQYPDAGYAGVLDKGTLDALLCGDTEAADAGALLGEVWRLLQPGAAYVMITSAAPKSRLKYLQTPATPWQQLLVYEVGQQGALAGPYHCCSSSTGSGGESAAAAGCSSSMPAAGSSEGTLQGSAAAATAAADSNSSSGGGLQEALQLPQMAYSHLVYVCCK</sequence>
<evidence type="ECO:0000259" key="4">
    <source>
        <dbReference type="Pfam" id="PF08241"/>
    </source>
</evidence>